<dbReference type="Pfam" id="PF03864">
    <property type="entry name" value="Phage_cap_E"/>
    <property type="match status" value="1"/>
</dbReference>
<dbReference type="InterPro" id="IPR005564">
    <property type="entry name" value="Major_capsid_GpE"/>
</dbReference>
<accession>B2TNW6</accession>
<organism evidence="1">
    <name type="scientific">Clostridium botulinum (strain Eklund 17B / Type B)</name>
    <dbReference type="NCBI Taxonomy" id="935198"/>
    <lineage>
        <taxon>Bacteria</taxon>
        <taxon>Bacillati</taxon>
        <taxon>Bacillota</taxon>
        <taxon>Clostridia</taxon>
        <taxon>Eubacteriales</taxon>
        <taxon>Clostridiaceae</taxon>
        <taxon>Clostridium</taxon>
    </lineage>
</organism>
<evidence type="ECO:0000313" key="1">
    <source>
        <dbReference type="EMBL" id="ACD22538.1"/>
    </source>
</evidence>
<proteinExistence type="predicted"/>
<dbReference type="Gene3D" id="3.90.1690.10">
    <property type="entry name" value="phage-related protein like domain"/>
    <property type="match status" value="1"/>
</dbReference>
<protein>
    <submittedName>
        <fullName evidence="1">Phage protein</fullName>
    </submittedName>
</protein>
<accession>U4P7X8</accession>
<reference evidence="1" key="1">
    <citation type="submission" date="2009-06" db="EMBL/GenBank/DDBJ databases">
        <authorList>
            <consortium name="US DOE Joint Genome Institute (JGI-PGF)"/>
            <person name="Lucas S."/>
            <person name="Copeland A."/>
            <person name="Lapidus A."/>
            <person name="Glavina del Rio T."/>
            <person name="Dalin E."/>
            <person name="Tice H."/>
            <person name="Bruce D."/>
            <person name="Goodwin L."/>
            <person name="Pitluck S."/>
            <person name="Kyrpides N."/>
            <person name="Mavromatis K."/>
            <person name="Ivanova N."/>
            <person name="Saunders E."/>
            <person name="Brettin T."/>
            <person name="Detter J.C."/>
            <person name="Han C."/>
            <person name="Larimer F."/>
            <person name="Land M."/>
            <person name="Hauser L."/>
            <person name="Markowitz V."/>
            <person name="Cheng J.-F."/>
            <person name="Hugenholtz P."/>
            <person name="Woyke T."/>
            <person name="Wu D."/>
            <person name="Gronow S."/>
            <person name="Klenk H.-P."/>
            <person name="Eisen J.A."/>
        </authorList>
    </citation>
    <scope>NUCLEOTIDE SEQUENCE</scope>
    <source>
        <strain evidence="1">Eklund 17B</strain>
    </source>
</reference>
<dbReference type="EMBL" id="CP001056">
    <property type="protein sequence ID" value="ACD22538.1"/>
    <property type="molecule type" value="Genomic_DNA"/>
</dbReference>
<dbReference type="HOGENOM" id="CLU_051310_0_1_9"/>
<gene>
    <name evidence="1" type="ordered locus">CLL_A2735</name>
</gene>
<reference evidence="1" key="2">
    <citation type="submission" date="2009-08" db="EMBL/GenBank/DDBJ databases">
        <authorList>
            <person name="Shrivastava S."/>
            <person name="Brinkac L.M."/>
            <person name="Dodson R.J."/>
            <person name="Harkins D.M."/>
            <person name="Durkin A.S."/>
            <person name="Sutton G."/>
        </authorList>
    </citation>
    <scope>NUCLEOTIDE SEQUENCE</scope>
    <source>
        <strain evidence="1">Eklund 17B</strain>
    </source>
</reference>
<sequence>MKISEFINSKQIALYINNLPPQTNIDEALFPSDKQLSMELELAKGAKQRPVALKMSTFDVAAKVRALKANVNVEKKEMPFFKEAVGIKEKDRRKLIEAKNSNNQNLIDFMLKQVFDNYANLVGGADVQATRMRAQVIQKGEINIVTDDGDIVVDYGIPLEHKEVLSGSAKWSDPSADIVNDIKRWQKKFTDSGSEKPTRMLLTEKTFSYITINEAITKDLKSRTLGEVIITDEDYISFLKKKLSLEIAFLNGVYVDEQEKKQNYYEDNLVTLIPKGTLGKTIYSITPEEYDKIYGSQTIDTEVIKTGIAITTMVKEDPVAVDTKVSQIVLPSFDNAEECFFATVG</sequence>
<dbReference type="InterPro" id="IPR053738">
    <property type="entry name" value="Lambda_capsid_assembly"/>
</dbReference>
<name>B2TNW6_CLOBB</name>
<dbReference type="KEGG" id="cbk:CLL_A2735"/>
<dbReference type="AlphaFoldDB" id="B2TNW6"/>
<dbReference type="PATRIC" id="fig|935198.13.peg.2696"/>